<dbReference type="EMBL" id="JAUSWO010000001">
    <property type="protein sequence ID" value="MDQ0513993.1"/>
    <property type="molecule type" value="Genomic_DNA"/>
</dbReference>
<gene>
    <name evidence="1" type="ORF">J2Z62_000431</name>
</gene>
<sequence>MKIKKFHKDKVVFPELKADLDHHKIFLKEAYVPFNSTWEKNYFYLKFRKPNSDNLSLDPVKKHEFLVDEKESPFKKPLYVDLTQFYFISKKYFNKQLSPKTFFDYELNDFSPYKVAELCDHLIPVFAAKPRCFVMNVAYNQTRNNLETHIAYAHPTLMKQQLETLRVIHRLPGENLLLEIKDQRNNTDNTKTVLNHLKTFINQTKADYMQSSFRWFLELKKS</sequence>
<protein>
    <submittedName>
        <fullName evidence="1">Uncharacterized protein</fullName>
    </submittedName>
</protein>
<accession>A0ABU0LZ84</accession>
<proteinExistence type="predicted"/>
<comment type="caution">
    <text evidence="1">The sequence shown here is derived from an EMBL/GenBank/DDBJ whole genome shotgun (WGS) entry which is preliminary data.</text>
</comment>
<evidence type="ECO:0000313" key="1">
    <source>
        <dbReference type="EMBL" id="MDQ0513993.1"/>
    </source>
</evidence>
<reference evidence="1" key="1">
    <citation type="submission" date="2023-07" db="EMBL/GenBank/DDBJ databases">
        <title>Genomic Encyclopedia of Type Strains, Phase IV (KMG-IV): sequencing the most valuable type-strain genomes for metagenomic binning, comparative biology and taxonomic classification.</title>
        <authorList>
            <person name="Goeker M."/>
        </authorList>
    </citation>
    <scope>NUCLEOTIDE SEQUENCE [LARGE SCALE GENOMIC DNA]</scope>
    <source>
        <strain evidence="1">DSM 21204</strain>
    </source>
</reference>
<organism evidence="1 2">
    <name type="scientific">Mycoplasmoides fastidiosum</name>
    <dbReference type="NCBI Taxonomy" id="92758"/>
    <lineage>
        <taxon>Bacteria</taxon>
        <taxon>Bacillati</taxon>
        <taxon>Mycoplasmatota</taxon>
        <taxon>Mycoplasmoidales</taxon>
        <taxon>Mycoplasmoidaceae</taxon>
        <taxon>Mycoplasmoides</taxon>
    </lineage>
</organism>
<dbReference type="RefSeq" id="WP_256547313.1">
    <property type="nucleotide sequence ID" value="NZ_CP101809.1"/>
</dbReference>
<dbReference type="Proteomes" id="UP001240643">
    <property type="component" value="Unassembled WGS sequence"/>
</dbReference>
<keyword evidence="2" id="KW-1185">Reference proteome</keyword>
<evidence type="ECO:0000313" key="2">
    <source>
        <dbReference type="Proteomes" id="UP001240643"/>
    </source>
</evidence>
<name>A0ABU0LZ84_9BACT</name>